<evidence type="ECO:0000256" key="1">
    <source>
        <dbReference type="SAM" id="MobiDB-lite"/>
    </source>
</evidence>
<keyword evidence="2" id="KW-0812">Transmembrane</keyword>
<feature type="compositionally biased region" description="Low complexity" evidence="1">
    <location>
        <begin position="515"/>
        <end position="527"/>
    </location>
</feature>
<sequence>YFKMLVFLDIILLAAVASCSDLHNRVVSSADCDFDVDGLCRWMPDPRDGGGRWSLEAPMGTQAGNGVVCLRPGRRSDLQADPFSLLDDEADESVIGSSSNSGSRNLSARLWSSKIRTLDGTPVQCLKMAYQIVLGEPSVVEESLVFAGPPNLAILRHSSGSCRHQLDASTGQSSVVCTSDTLWTSAKDANGSAESGLWKVASIDLLRRAGADGDFKLILEGTIPAGYPDARICVDNITSYTEPCSALEPKPIKPVSSLNWAHYFGMIFIAALALGLIIPILFLVIIIFVCRRRHQYRHSNFANSKLFSTNLWHYIGGKEVAEDPFAEHTASFHRPPFMGNKFVGDGTLAMRNGDMMDLPDVVIPGGRVVAMGYNGSTLGPNGTMRHQSASFNGYPYSSMTMGKQMMGQPGMGYMQSPMTPNMATSQHNAQTMFQPHHFYNGNADHHMQPQQQMTQPPQQVQGTVANSQPPRMQTGAVQQAAPAVVPPSNYFRSLTQAVEDHPAPASHVSQPIAAATAATQPVAHPAVSSGDHAGNNAVPFEDNGPFVLPDPPSDCGQPGAHGNVERDQADALEALNSATEVSVLAAATSAPRSVATISATAGEPVYTGEHPPPGYDEAVGMVPSRRDQQKAALPVPAAAAVAPVLPPRRAGAGGQFAGNGQPPESAAGLSLAERYGLPVADI</sequence>
<name>A0A0X3Q265_SCHSO</name>
<dbReference type="GO" id="GO:0016020">
    <property type="term" value="C:membrane"/>
    <property type="evidence" value="ECO:0007669"/>
    <property type="project" value="InterPro"/>
</dbReference>
<proteinExistence type="predicted"/>
<dbReference type="InterPro" id="IPR000998">
    <property type="entry name" value="MAM_dom"/>
</dbReference>
<feature type="domain" description="MAM" evidence="4">
    <location>
        <begin position="30"/>
        <end position="246"/>
    </location>
</feature>
<evidence type="ECO:0000256" key="2">
    <source>
        <dbReference type="SAM" id="Phobius"/>
    </source>
</evidence>
<accession>A0A0X3Q265</accession>
<feature type="region of interest" description="Disordered" evidence="1">
    <location>
        <begin position="446"/>
        <end position="473"/>
    </location>
</feature>
<dbReference type="EMBL" id="GEEE01004922">
    <property type="protein sequence ID" value="JAP58303.1"/>
    <property type="molecule type" value="Transcribed_RNA"/>
</dbReference>
<feature type="signal peptide" evidence="3">
    <location>
        <begin position="1"/>
        <end position="19"/>
    </location>
</feature>
<gene>
    <name evidence="5" type="ORF">TR112483</name>
</gene>
<protein>
    <recommendedName>
        <fullName evidence="4">MAM domain-containing protein</fullName>
    </recommendedName>
</protein>
<feature type="region of interest" description="Disordered" evidence="1">
    <location>
        <begin position="515"/>
        <end position="563"/>
    </location>
</feature>
<keyword evidence="2" id="KW-0472">Membrane</keyword>
<keyword evidence="2" id="KW-1133">Transmembrane helix</keyword>
<feature type="non-terminal residue" evidence="5">
    <location>
        <position position="1"/>
    </location>
</feature>
<dbReference type="Gene3D" id="2.60.120.200">
    <property type="match status" value="1"/>
</dbReference>
<reference evidence="5" key="1">
    <citation type="submission" date="2016-01" db="EMBL/GenBank/DDBJ databases">
        <title>Reference transcriptome for the parasite Schistocephalus solidus: insights into the molecular evolution of parasitism.</title>
        <authorList>
            <person name="Hebert F.O."/>
            <person name="Grambauer S."/>
            <person name="Barber I."/>
            <person name="Landry C.R."/>
            <person name="Aubin-Horth N."/>
        </authorList>
    </citation>
    <scope>NUCLEOTIDE SEQUENCE</scope>
</reference>
<evidence type="ECO:0000313" key="5">
    <source>
        <dbReference type="EMBL" id="JAP58303.1"/>
    </source>
</evidence>
<evidence type="ECO:0000259" key="4">
    <source>
        <dbReference type="PROSITE" id="PS50060"/>
    </source>
</evidence>
<keyword evidence="3" id="KW-0732">Signal</keyword>
<dbReference type="PROSITE" id="PS50060">
    <property type="entry name" value="MAM_2"/>
    <property type="match status" value="1"/>
</dbReference>
<organism evidence="5">
    <name type="scientific">Schistocephalus solidus</name>
    <name type="common">Tapeworm</name>
    <dbReference type="NCBI Taxonomy" id="70667"/>
    <lineage>
        <taxon>Eukaryota</taxon>
        <taxon>Metazoa</taxon>
        <taxon>Spiralia</taxon>
        <taxon>Lophotrochozoa</taxon>
        <taxon>Platyhelminthes</taxon>
        <taxon>Cestoda</taxon>
        <taxon>Eucestoda</taxon>
        <taxon>Diphyllobothriidea</taxon>
        <taxon>Diphyllobothriidae</taxon>
        <taxon>Schistocephalus</taxon>
    </lineage>
</organism>
<feature type="transmembrane region" description="Helical" evidence="2">
    <location>
        <begin position="260"/>
        <end position="290"/>
    </location>
</feature>
<feature type="compositionally biased region" description="Low complexity" evidence="1">
    <location>
        <begin position="448"/>
        <end position="464"/>
    </location>
</feature>
<dbReference type="AlphaFoldDB" id="A0A0X3Q265"/>
<evidence type="ECO:0000256" key="3">
    <source>
        <dbReference type="SAM" id="SignalP"/>
    </source>
</evidence>
<feature type="chain" id="PRO_5007051420" description="MAM domain-containing protein" evidence="3">
    <location>
        <begin position="20"/>
        <end position="682"/>
    </location>
</feature>